<keyword evidence="6" id="KW-1185">Reference proteome</keyword>
<evidence type="ECO:0000256" key="3">
    <source>
        <dbReference type="SAM" id="Phobius"/>
    </source>
</evidence>
<dbReference type="InParanoid" id="A0A061DNT7"/>
<name>A0A061DNT7_THECC</name>
<dbReference type="EMBL" id="CM001879">
    <property type="protein sequence ID" value="EOX94484.1"/>
    <property type="molecule type" value="Genomic_DNA"/>
</dbReference>
<feature type="domain" description="RST" evidence="4">
    <location>
        <begin position="39"/>
        <end position="67"/>
    </location>
</feature>
<dbReference type="GO" id="GO:0005634">
    <property type="term" value="C:nucleus"/>
    <property type="evidence" value="ECO:0007669"/>
    <property type="project" value="UniProtKB-SubCell"/>
</dbReference>
<organism evidence="5 6">
    <name type="scientific">Theobroma cacao</name>
    <name type="common">Cacao</name>
    <name type="synonym">Cocoa</name>
    <dbReference type="NCBI Taxonomy" id="3641"/>
    <lineage>
        <taxon>Eukaryota</taxon>
        <taxon>Viridiplantae</taxon>
        <taxon>Streptophyta</taxon>
        <taxon>Embryophyta</taxon>
        <taxon>Tracheophyta</taxon>
        <taxon>Spermatophyta</taxon>
        <taxon>Magnoliopsida</taxon>
        <taxon>eudicotyledons</taxon>
        <taxon>Gunneridae</taxon>
        <taxon>Pentapetalae</taxon>
        <taxon>rosids</taxon>
        <taxon>malvids</taxon>
        <taxon>Malvales</taxon>
        <taxon>Malvaceae</taxon>
        <taxon>Byttnerioideae</taxon>
        <taxon>Theobroma</taxon>
    </lineage>
</organism>
<feature type="transmembrane region" description="Helical" evidence="3">
    <location>
        <begin position="12"/>
        <end position="31"/>
    </location>
</feature>
<proteinExistence type="predicted"/>
<dbReference type="Proteomes" id="UP000026915">
    <property type="component" value="Chromosome 1"/>
</dbReference>
<comment type="subcellular location">
    <subcellularLocation>
        <location evidence="1">Nucleus</location>
    </subcellularLocation>
</comment>
<keyword evidence="3" id="KW-1133">Transmembrane helix</keyword>
<dbReference type="HOGENOM" id="CLU_2676034_0_0_1"/>
<evidence type="ECO:0000313" key="5">
    <source>
        <dbReference type="EMBL" id="EOX94484.1"/>
    </source>
</evidence>
<evidence type="ECO:0000256" key="1">
    <source>
        <dbReference type="ARBA" id="ARBA00004123"/>
    </source>
</evidence>
<evidence type="ECO:0000256" key="2">
    <source>
        <dbReference type="ARBA" id="ARBA00023242"/>
    </source>
</evidence>
<protein>
    <recommendedName>
        <fullName evidence="4">RST domain-containing protein</fullName>
    </recommendedName>
</protein>
<dbReference type="InterPro" id="IPR022003">
    <property type="entry name" value="RST"/>
</dbReference>
<dbReference type="AlphaFoldDB" id="A0A061DNT7"/>
<accession>A0A061DNT7</accession>
<sequence>MSRVFSTFPFSLFDLFCYALSLSLSLLLNSVDRGHNRWKNEIAKGGFVRHMRDIVGEMLRLAVNKLQVQLSTTVL</sequence>
<evidence type="ECO:0000313" key="6">
    <source>
        <dbReference type="Proteomes" id="UP000026915"/>
    </source>
</evidence>
<dbReference type="Pfam" id="PF12174">
    <property type="entry name" value="RST"/>
    <property type="match status" value="1"/>
</dbReference>
<dbReference type="Gramene" id="EOX94484">
    <property type="protein sequence ID" value="EOX94484"/>
    <property type="gene ID" value="TCM_004086"/>
</dbReference>
<keyword evidence="3" id="KW-0472">Membrane</keyword>
<evidence type="ECO:0000259" key="4">
    <source>
        <dbReference type="Pfam" id="PF12174"/>
    </source>
</evidence>
<keyword evidence="2" id="KW-0539">Nucleus</keyword>
<keyword evidence="3" id="KW-0812">Transmembrane</keyword>
<reference evidence="5 6" key="1">
    <citation type="journal article" date="2013" name="Genome Biol.">
        <title>The genome sequence of the most widely cultivated cacao type and its use to identify candidate genes regulating pod color.</title>
        <authorList>
            <person name="Motamayor J.C."/>
            <person name="Mockaitis K."/>
            <person name="Schmutz J."/>
            <person name="Haiminen N."/>
            <person name="Iii D.L."/>
            <person name="Cornejo O."/>
            <person name="Findley S.D."/>
            <person name="Zheng P."/>
            <person name="Utro F."/>
            <person name="Royaert S."/>
            <person name="Saski C."/>
            <person name="Jenkins J."/>
            <person name="Podicheti R."/>
            <person name="Zhao M."/>
            <person name="Scheffler B.E."/>
            <person name="Stack J.C."/>
            <person name="Feltus F.A."/>
            <person name="Mustiga G.M."/>
            <person name="Amores F."/>
            <person name="Phillips W."/>
            <person name="Marelli J.P."/>
            <person name="May G.D."/>
            <person name="Shapiro H."/>
            <person name="Ma J."/>
            <person name="Bustamante C.D."/>
            <person name="Schnell R.J."/>
            <person name="Main D."/>
            <person name="Gilbert D."/>
            <person name="Parida L."/>
            <person name="Kuhn D.N."/>
        </authorList>
    </citation>
    <scope>NUCLEOTIDE SEQUENCE [LARGE SCALE GENOMIC DNA]</scope>
    <source>
        <strain evidence="6">cv. Matina 1-6</strain>
    </source>
</reference>
<gene>
    <name evidence="5" type="ORF">TCM_004086</name>
</gene>